<proteinExistence type="predicted"/>
<evidence type="ECO:0000256" key="8">
    <source>
        <dbReference type="SAM" id="Phobius"/>
    </source>
</evidence>
<dbReference type="Pfam" id="PF02653">
    <property type="entry name" value="BPD_transp_2"/>
    <property type="match status" value="1"/>
</dbReference>
<evidence type="ECO:0000313" key="9">
    <source>
        <dbReference type="EMBL" id="MET3749750.1"/>
    </source>
</evidence>
<evidence type="ECO:0000256" key="2">
    <source>
        <dbReference type="ARBA" id="ARBA00022448"/>
    </source>
</evidence>
<evidence type="ECO:0000256" key="1">
    <source>
        <dbReference type="ARBA" id="ARBA00004651"/>
    </source>
</evidence>
<evidence type="ECO:0000256" key="5">
    <source>
        <dbReference type="ARBA" id="ARBA00022692"/>
    </source>
</evidence>
<keyword evidence="7 8" id="KW-0472">Membrane</keyword>
<feature type="transmembrane region" description="Helical" evidence="8">
    <location>
        <begin position="75"/>
        <end position="92"/>
    </location>
</feature>
<dbReference type="PANTHER" id="PTHR32196:SF21">
    <property type="entry name" value="ABC TRANSPORTER PERMEASE PROTEIN YPHD-RELATED"/>
    <property type="match status" value="1"/>
</dbReference>
<feature type="transmembrane region" description="Helical" evidence="8">
    <location>
        <begin position="251"/>
        <end position="268"/>
    </location>
</feature>
<dbReference type="RefSeq" id="WP_257464212.1">
    <property type="nucleotide sequence ID" value="NZ_JANJZT010000005.1"/>
</dbReference>
<keyword evidence="5 8" id="KW-0812">Transmembrane</keyword>
<keyword evidence="9" id="KW-0762">Sugar transport</keyword>
<dbReference type="InterPro" id="IPR001851">
    <property type="entry name" value="ABC_transp_permease"/>
</dbReference>
<keyword evidence="10" id="KW-1185">Reference proteome</keyword>
<organism evidence="9 10">
    <name type="scientific">Blautia caecimuris</name>
    <dbReference type="NCBI Taxonomy" id="1796615"/>
    <lineage>
        <taxon>Bacteria</taxon>
        <taxon>Bacillati</taxon>
        <taxon>Bacillota</taxon>
        <taxon>Clostridia</taxon>
        <taxon>Lachnospirales</taxon>
        <taxon>Lachnospiraceae</taxon>
        <taxon>Blautia</taxon>
    </lineage>
</organism>
<keyword evidence="4" id="KW-0997">Cell inner membrane</keyword>
<feature type="transmembrane region" description="Helical" evidence="8">
    <location>
        <begin position="104"/>
        <end position="129"/>
    </location>
</feature>
<evidence type="ECO:0000256" key="7">
    <source>
        <dbReference type="ARBA" id="ARBA00023136"/>
    </source>
</evidence>
<feature type="transmembrane region" description="Helical" evidence="8">
    <location>
        <begin position="170"/>
        <end position="192"/>
    </location>
</feature>
<feature type="transmembrane region" description="Helical" evidence="8">
    <location>
        <begin position="221"/>
        <end position="245"/>
    </location>
</feature>
<keyword evidence="6 8" id="KW-1133">Transmembrane helix</keyword>
<evidence type="ECO:0000256" key="4">
    <source>
        <dbReference type="ARBA" id="ARBA00022519"/>
    </source>
</evidence>
<comment type="subcellular location">
    <subcellularLocation>
        <location evidence="1">Cell membrane</location>
        <topology evidence="1">Multi-pass membrane protein</topology>
    </subcellularLocation>
</comment>
<accession>A0ABV2LZW4</accession>
<dbReference type="PANTHER" id="PTHR32196">
    <property type="entry name" value="ABC TRANSPORTER PERMEASE PROTEIN YPHD-RELATED-RELATED"/>
    <property type="match status" value="1"/>
</dbReference>
<name>A0ABV2LZW4_9FIRM</name>
<dbReference type="EMBL" id="JBEPMJ010000005">
    <property type="protein sequence ID" value="MET3749750.1"/>
    <property type="molecule type" value="Genomic_DNA"/>
</dbReference>
<protein>
    <submittedName>
        <fullName evidence="9">Simple sugar transport system permease protein</fullName>
    </submittedName>
</protein>
<evidence type="ECO:0000313" key="10">
    <source>
        <dbReference type="Proteomes" id="UP001549106"/>
    </source>
</evidence>
<feature type="transmembrane region" description="Helical" evidence="8">
    <location>
        <begin position="141"/>
        <end position="158"/>
    </location>
</feature>
<reference evidence="9 10" key="1">
    <citation type="submission" date="2024-06" db="EMBL/GenBank/DDBJ databases">
        <title>Genomic Encyclopedia of Type Strains, Phase IV (KMG-IV): sequencing the most valuable type-strain genomes for metagenomic binning, comparative biology and taxonomic classification.</title>
        <authorList>
            <person name="Goeker M."/>
        </authorList>
    </citation>
    <scope>NUCLEOTIDE SEQUENCE [LARGE SCALE GENOMIC DNA]</scope>
    <source>
        <strain evidence="9 10">DSM 29492</strain>
    </source>
</reference>
<gene>
    <name evidence="9" type="ORF">ABID24_000984</name>
</gene>
<comment type="caution">
    <text evidence="9">The sequence shown here is derived from an EMBL/GenBank/DDBJ whole genome shotgun (WGS) entry which is preliminary data.</text>
</comment>
<evidence type="ECO:0000256" key="3">
    <source>
        <dbReference type="ARBA" id="ARBA00022475"/>
    </source>
</evidence>
<feature type="transmembrane region" description="Helical" evidence="8">
    <location>
        <begin position="303"/>
        <end position="322"/>
    </location>
</feature>
<feature type="transmembrane region" description="Helical" evidence="8">
    <location>
        <begin position="49"/>
        <end position="68"/>
    </location>
</feature>
<keyword evidence="3" id="KW-1003">Cell membrane</keyword>
<sequence length="330" mass="35937">MNKVKSIYRKNPEMSRLLLIMACWLIFMMFTQAEKFFTGINFLTMAGQFPEYGLMALGCMLCMITGGIDLSVVGTANMASILSVYTMMHFFGEEGPMPLSFSAVIFLIAILTGVVVGSVNAFLISCLGVPPILATLGMNELLTGLCIVFTNGSAVSSFPKQFCDFFSGNFMGFIPRRLIVFIVVAVLIWFMLEKCTYGTKLRLYGTNAHVAKFSGINTHALLFRTYITSSVCAALGGLMMLATYSSARADYGSNYTMQAILLVVLGGVSPNGGKGKISGVITAIVLLKMIESGINRFRSVSTYYVTLIWGAVLILALVIDYFSQKPKSTK</sequence>
<evidence type="ECO:0000256" key="6">
    <source>
        <dbReference type="ARBA" id="ARBA00022989"/>
    </source>
</evidence>
<keyword evidence="2" id="KW-0813">Transport</keyword>
<dbReference type="Proteomes" id="UP001549106">
    <property type="component" value="Unassembled WGS sequence"/>
</dbReference>
<dbReference type="CDD" id="cd06579">
    <property type="entry name" value="TM_PBP1_transp_AraH_like"/>
    <property type="match status" value="1"/>
</dbReference>